<evidence type="ECO:0000256" key="2">
    <source>
        <dbReference type="SAM" id="Phobius"/>
    </source>
</evidence>
<keyword evidence="2" id="KW-1133">Transmembrane helix</keyword>
<keyword evidence="2" id="KW-0812">Transmembrane</keyword>
<dbReference type="EMBL" id="CP056071">
    <property type="protein sequence ID" value="UVC50056.1"/>
    <property type="molecule type" value="Genomic_DNA"/>
</dbReference>
<evidence type="ECO:0000313" key="3">
    <source>
        <dbReference type="EMBL" id="UVC50056.1"/>
    </source>
</evidence>
<evidence type="ECO:0000313" key="4">
    <source>
        <dbReference type="Proteomes" id="UP000244811"/>
    </source>
</evidence>
<feature type="compositionally biased region" description="Basic and acidic residues" evidence="1">
    <location>
        <begin position="300"/>
        <end position="317"/>
    </location>
</feature>
<sequence>MVTIDLQNKSEKPEQGDNGYIVIEAEYEDSDLFRKFVHVPTTKITENSFILQNKDKKLKVNIDKKEDNDENMYTFNVFFLKYDLENPLIIIIVSENISKFFRYTDVMGDGKPNTVNLSEIEYYHDDVSILDPLYNESFKAKNILIYRLEKQKNYTGVGVAQNDEITDYRVYVHTPENSCKDRISCVSYNNKLVLTYIDDKHESGALYAIQEKTYEYITVYNYDDKDEANLIQFHQDGKSFSYQKEEDGTWKYNGGHILEENQEEEFEDEETETSTEIHNFEHRLNSNKKEEGSGDEPEETKEKDSSDEIPEFLKDSFEPTDYTEEMIRNMDKGQNEHNGGLLEDQQSLINDPNKSSSGLENKQLNGNNSNKIIDKEHSEHDIRAKVFTGTIIPLIIAVIVCPAYMAYEHYFKK</sequence>
<evidence type="ECO:0000256" key="1">
    <source>
        <dbReference type="SAM" id="MobiDB-lite"/>
    </source>
</evidence>
<feature type="compositionally biased region" description="Basic and acidic residues" evidence="1">
    <location>
        <begin position="278"/>
        <end position="292"/>
    </location>
</feature>
<keyword evidence="2" id="KW-0472">Membrane</keyword>
<protein>
    <submittedName>
        <fullName evidence="3">Uncharacterized protein</fullName>
    </submittedName>
</protein>
<name>A0A976XJG3_THEOR</name>
<gene>
    <name evidence="3" type="ORF">MACK_003679</name>
</gene>
<feature type="region of interest" description="Disordered" evidence="1">
    <location>
        <begin position="261"/>
        <end position="321"/>
    </location>
</feature>
<dbReference type="Proteomes" id="UP000244811">
    <property type="component" value="Chromosome 2"/>
</dbReference>
<reference evidence="3" key="1">
    <citation type="submission" date="2022-07" db="EMBL/GenBank/DDBJ databases">
        <title>Evaluation of T. orientalis genome assembly methods using nanopore sequencing and analysis of variation between genomes.</title>
        <authorList>
            <person name="Yam J."/>
            <person name="Micallef M.L."/>
            <person name="Liu M."/>
            <person name="Djordjevic S.P."/>
            <person name="Bogema D.R."/>
            <person name="Jenkins C."/>
        </authorList>
    </citation>
    <scope>NUCLEOTIDE SEQUENCE</scope>
    <source>
        <strain evidence="3">Goon Nure</strain>
    </source>
</reference>
<organism evidence="3 4">
    <name type="scientific">Theileria orientalis</name>
    <dbReference type="NCBI Taxonomy" id="68886"/>
    <lineage>
        <taxon>Eukaryota</taxon>
        <taxon>Sar</taxon>
        <taxon>Alveolata</taxon>
        <taxon>Apicomplexa</taxon>
        <taxon>Aconoidasida</taxon>
        <taxon>Piroplasmida</taxon>
        <taxon>Theileriidae</taxon>
        <taxon>Theileria</taxon>
    </lineage>
</organism>
<feature type="compositionally biased region" description="Acidic residues" evidence="1">
    <location>
        <begin position="261"/>
        <end position="273"/>
    </location>
</feature>
<feature type="transmembrane region" description="Helical" evidence="2">
    <location>
        <begin position="386"/>
        <end position="407"/>
    </location>
</feature>
<proteinExistence type="predicted"/>
<dbReference type="AlphaFoldDB" id="A0A976XJG3"/>
<accession>A0A976XJG3</accession>
<feature type="region of interest" description="Disordered" evidence="1">
    <location>
        <begin position="346"/>
        <end position="371"/>
    </location>
</feature>